<organism evidence="1 2">
    <name type="scientific">Racocetra persica</name>
    <dbReference type="NCBI Taxonomy" id="160502"/>
    <lineage>
        <taxon>Eukaryota</taxon>
        <taxon>Fungi</taxon>
        <taxon>Fungi incertae sedis</taxon>
        <taxon>Mucoromycota</taxon>
        <taxon>Glomeromycotina</taxon>
        <taxon>Glomeromycetes</taxon>
        <taxon>Diversisporales</taxon>
        <taxon>Gigasporaceae</taxon>
        <taxon>Racocetra</taxon>
    </lineage>
</organism>
<reference evidence="1" key="1">
    <citation type="submission" date="2021-06" db="EMBL/GenBank/DDBJ databases">
        <authorList>
            <person name="Kallberg Y."/>
            <person name="Tangrot J."/>
            <person name="Rosling A."/>
        </authorList>
    </citation>
    <scope>NUCLEOTIDE SEQUENCE</scope>
    <source>
        <strain evidence="1">MA461A</strain>
    </source>
</reference>
<feature type="non-terminal residue" evidence="1">
    <location>
        <position position="1"/>
    </location>
</feature>
<keyword evidence="2" id="KW-1185">Reference proteome</keyword>
<protein>
    <submittedName>
        <fullName evidence="1">28574_t:CDS:1</fullName>
    </submittedName>
</protein>
<dbReference type="EMBL" id="CAJVQC010048045">
    <property type="protein sequence ID" value="CAG8785628.1"/>
    <property type="molecule type" value="Genomic_DNA"/>
</dbReference>
<proteinExistence type="predicted"/>
<comment type="caution">
    <text evidence="1">The sequence shown here is derived from an EMBL/GenBank/DDBJ whole genome shotgun (WGS) entry which is preliminary data.</text>
</comment>
<evidence type="ECO:0000313" key="1">
    <source>
        <dbReference type="EMBL" id="CAG8785628.1"/>
    </source>
</evidence>
<sequence length="97" mass="10633">RNVSSITFKEKSSKIFCKNLSIIVDLGETDVVIIKEIVSSKNTSDSEEIENVSGVQQSTTQAEDSSEEASEIIPNDLQPIIIINDPNLVTSIINRVL</sequence>
<accession>A0ACA9RBX6</accession>
<name>A0ACA9RBX6_9GLOM</name>
<feature type="non-terminal residue" evidence="1">
    <location>
        <position position="97"/>
    </location>
</feature>
<gene>
    <name evidence="1" type="ORF">RPERSI_LOCUS18253</name>
</gene>
<evidence type="ECO:0000313" key="2">
    <source>
        <dbReference type="Proteomes" id="UP000789920"/>
    </source>
</evidence>
<dbReference type="Proteomes" id="UP000789920">
    <property type="component" value="Unassembled WGS sequence"/>
</dbReference>